<evidence type="ECO:0000256" key="1">
    <source>
        <dbReference type="SAM" id="Coils"/>
    </source>
</evidence>
<accession>A0A451B9E1</accession>
<evidence type="ECO:0000313" key="4">
    <source>
        <dbReference type="EMBL" id="VFK27096.1"/>
    </source>
</evidence>
<sequence length="1050" mass="118635">MSDSPKRSIATIRAEQQREIEAARRHQAEIECARRTEETARRQRERLQRAKNSLHAQVERSLEVISNTSNSPFADAVSIRQIADEVRQIEQQLRSATDERGATRLQKQLDKIQGRLKKANSASKSATKHQRSLRKEIVSYRQGPETQRGGWQTPFANRLSDIVTSLDQAVSQNELSHIEADWSKLRTDMKWFTAECDALEHSIGRISTKLNDLQKKWNRFAASPSATFVSPDSFTAIDSQLKEFSREIDDISESSKVPSLEQALTKLAGNANETISAGDAIAAQVERIRKTLSGLQSRADALTGNVVRRFVPEEVLDTACQELARISTVLNDTGVGSRLDACAASLAEIEKTLGSLENNSKEARQFAGRVEKQLGGLVRERQRFSKSASAQFAGERIGEVDVEIRSIETDFQAATTIKALRLTLEQISHVAANLSEVMDNAKVAQFEHDIQNQQSVLATLRETMSQVDSPSAEKFDRDGSRRATAGLERAASLLDSRQLQKAVKEIVTVSRLVDQHVQTVAERRAAYETTRNNAQELISNGNRRFNKLVADVSTDQRLANEIRSIEGHLRQAVSNFDREEFDKAEQTANAAMNELDQLMDLIREWSRYDDVDSELASLDRTLCVQHDADGYQSTRQHLSAAANHLRQRKIILADSEITAAHQALIKHQQRLESHLGKWRVDRQKAEMALLSVQNSFEVLVNDNHASSLVEDSLQMLRNKEIRLNERFNQHHFEAVQREAESLIEEIENTSNTAQSLAKIRSEEERLAREIDESQSRRFDVNGYQEIIRLMATLREAIHRRQLSNLDKELDRLGTRIDQHIILVSEKLAEWNEQRAEIGTLIGAAEDQISAMAMDETLMRWARSDIEDLHNRLSGMSRLADEGEFGRVKDGIANCTQTARNILEAVEAVQLKEEQRNYIVRGVQGVLRDMGFDVEDGYPLPENSDDPFSATILRAQQINGRSISVSIPQDQEEEVWYEVEGFDMNVDSHEGQLIRTCDGAEAQLAQLHEQLHELGIEMSELWWDGKPEDEWKTADTLPRTEASPRTQPRGK</sequence>
<feature type="coiled-coil region" evidence="1">
    <location>
        <begin position="339"/>
        <end position="366"/>
    </location>
</feature>
<dbReference type="AlphaFoldDB" id="A0A451B9E1"/>
<evidence type="ECO:0000256" key="2">
    <source>
        <dbReference type="SAM" id="MobiDB-lite"/>
    </source>
</evidence>
<dbReference type="EMBL" id="CAADFO010000009">
    <property type="protein sequence ID" value="VFK24599.1"/>
    <property type="molecule type" value="Genomic_DNA"/>
</dbReference>
<gene>
    <name evidence="3" type="ORF">BECKMB1821G_GA0114241_100917</name>
    <name evidence="5" type="ORF">BECKMB1821H_GA0114242_101218</name>
    <name evidence="4" type="ORF">BECKMB1821I_GA0114274_100235</name>
</gene>
<dbReference type="EMBL" id="CAADFQ010000002">
    <property type="protein sequence ID" value="VFK27096.1"/>
    <property type="molecule type" value="Genomic_DNA"/>
</dbReference>
<dbReference type="EMBL" id="CAADGH010000012">
    <property type="protein sequence ID" value="VFK74909.1"/>
    <property type="molecule type" value="Genomic_DNA"/>
</dbReference>
<name>A0A451B9E1_9GAMM</name>
<organism evidence="5">
    <name type="scientific">Candidatus Kentrum sp. MB</name>
    <dbReference type="NCBI Taxonomy" id="2138164"/>
    <lineage>
        <taxon>Bacteria</taxon>
        <taxon>Pseudomonadati</taxon>
        <taxon>Pseudomonadota</taxon>
        <taxon>Gammaproteobacteria</taxon>
        <taxon>Candidatus Kentrum</taxon>
    </lineage>
</organism>
<feature type="region of interest" description="Disordered" evidence="2">
    <location>
        <begin position="1026"/>
        <end position="1050"/>
    </location>
</feature>
<keyword evidence="1" id="KW-0175">Coiled coil</keyword>
<feature type="coiled-coil region" evidence="1">
    <location>
        <begin position="732"/>
        <end position="776"/>
    </location>
</feature>
<reference evidence="5" key="1">
    <citation type="submission" date="2019-02" db="EMBL/GenBank/DDBJ databases">
        <authorList>
            <person name="Gruber-Vodicka R. H."/>
            <person name="Seah K. B. B."/>
        </authorList>
    </citation>
    <scope>NUCLEOTIDE SEQUENCE</scope>
    <source>
        <strain evidence="3">BECK_BZ197</strain>
        <strain evidence="5">BECK_BZ198</strain>
        <strain evidence="4">BECK_BZ199</strain>
    </source>
</reference>
<evidence type="ECO:0000313" key="3">
    <source>
        <dbReference type="EMBL" id="VFK24599.1"/>
    </source>
</evidence>
<protein>
    <submittedName>
        <fullName evidence="5">Chromosome segregation ATPase</fullName>
    </submittedName>
</protein>
<feature type="region of interest" description="Disordered" evidence="2">
    <location>
        <begin position="114"/>
        <end position="153"/>
    </location>
</feature>
<proteinExistence type="predicted"/>
<evidence type="ECO:0000313" key="5">
    <source>
        <dbReference type="EMBL" id="VFK74909.1"/>
    </source>
</evidence>